<organism evidence="2 3">
    <name type="scientific">Penicillium salamii</name>
    <dbReference type="NCBI Taxonomy" id="1612424"/>
    <lineage>
        <taxon>Eukaryota</taxon>
        <taxon>Fungi</taxon>
        <taxon>Dikarya</taxon>
        <taxon>Ascomycota</taxon>
        <taxon>Pezizomycotina</taxon>
        <taxon>Eurotiomycetes</taxon>
        <taxon>Eurotiomycetidae</taxon>
        <taxon>Eurotiales</taxon>
        <taxon>Aspergillaceae</taxon>
        <taxon>Penicillium</taxon>
    </lineage>
</organism>
<protein>
    <recommendedName>
        <fullName evidence="1">Nucleoside phosphorylase domain-containing protein</fullName>
    </recommendedName>
</protein>
<comment type="caution">
    <text evidence="2">The sequence shown here is derived from an EMBL/GenBank/DDBJ whole genome shotgun (WGS) entry which is preliminary data.</text>
</comment>
<dbReference type="Pfam" id="PF01048">
    <property type="entry name" value="PNP_UDP_1"/>
    <property type="match status" value="1"/>
</dbReference>
<evidence type="ECO:0000259" key="1">
    <source>
        <dbReference type="Pfam" id="PF01048"/>
    </source>
</evidence>
<sequence length="431" mass="47104">MAGTQLHPNDYTIGWISALPIELAAAQALLDETHTVPSQGLLDTNIYTFGKIVGHNVVIAALPHARIGPSPAAWVAAEMKAAFPNLQFMLMVGVGGGAPRRDADIRLGDVVVGLPNQAHGGVVQYDSGKMTTTGFQRTGFLNSPPSKLLKAITQLMASRFQGRDLIAEHLLRVNKLEGLRRENAGPDVLFHAAYDHAGGETCAECDETKCLTRKPRDKNVVIHYGTIASGNRVIKNAREREQLSEELGGVICFEMEAAGLVNDFHCLIIRGICDYADSHKNKSWQGYASATAAAYAKTLISMFPPIGDLNDSVKTLKISTLRTSVGLKVLLGSPRPLIAEHTDRSATRLLPTQAPGLLCDRNLDSGRNNRIHPSSGFRDFVHCHRPNRTLYRERHHPNAELFLFLEHQFPEKCVNCPHISSPTSFPHVPGL</sequence>
<dbReference type="InterPro" id="IPR035994">
    <property type="entry name" value="Nucleoside_phosphorylase_sf"/>
</dbReference>
<proteinExistence type="predicted"/>
<dbReference type="PANTHER" id="PTHR46082">
    <property type="entry name" value="ATP/GTP-BINDING PROTEIN-RELATED"/>
    <property type="match status" value="1"/>
</dbReference>
<dbReference type="OrthoDB" id="1577640at2759"/>
<name>A0A9W4N6V7_9EURO</name>
<dbReference type="EMBL" id="CAJVPA010000077">
    <property type="protein sequence ID" value="CAG8305635.1"/>
    <property type="molecule type" value="Genomic_DNA"/>
</dbReference>
<feature type="domain" description="Nucleoside phosphorylase" evidence="1">
    <location>
        <begin position="12"/>
        <end position="284"/>
    </location>
</feature>
<evidence type="ECO:0000313" key="2">
    <source>
        <dbReference type="EMBL" id="CAG8305635.1"/>
    </source>
</evidence>
<dbReference type="AlphaFoldDB" id="A0A9W4N6V7"/>
<evidence type="ECO:0000313" key="3">
    <source>
        <dbReference type="Proteomes" id="UP001152646"/>
    </source>
</evidence>
<dbReference type="InterPro" id="IPR053137">
    <property type="entry name" value="NLR-like"/>
</dbReference>
<dbReference type="Gene3D" id="3.40.50.1580">
    <property type="entry name" value="Nucleoside phosphorylase domain"/>
    <property type="match status" value="1"/>
</dbReference>
<dbReference type="Proteomes" id="UP001152646">
    <property type="component" value="Unassembled WGS sequence"/>
</dbReference>
<dbReference type="SUPFAM" id="SSF53167">
    <property type="entry name" value="Purine and uridine phosphorylases"/>
    <property type="match status" value="1"/>
</dbReference>
<dbReference type="GO" id="GO:0009116">
    <property type="term" value="P:nucleoside metabolic process"/>
    <property type="evidence" value="ECO:0007669"/>
    <property type="project" value="InterPro"/>
</dbReference>
<dbReference type="InterPro" id="IPR000845">
    <property type="entry name" value="Nucleoside_phosphorylase_d"/>
</dbReference>
<reference evidence="2" key="1">
    <citation type="submission" date="2021-07" db="EMBL/GenBank/DDBJ databases">
        <authorList>
            <person name="Branca A.L. A."/>
        </authorList>
    </citation>
    <scope>NUCLEOTIDE SEQUENCE</scope>
</reference>
<dbReference type="PANTHER" id="PTHR46082:SF11">
    <property type="entry name" value="AAA+ ATPASE DOMAIN-CONTAINING PROTEIN-RELATED"/>
    <property type="match status" value="1"/>
</dbReference>
<dbReference type="GO" id="GO:0003824">
    <property type="term" value="F:catalytic activity"/>
    <property type="evidence" value="ECO:0007669"/>
    <property type="project" value="InterPro"/>
</dbReference>
<gene>
    <name evidence="2" type="ORF">PSALAMII_LOCUS2009</name>
</gene>
<accession>A0A9W4N6V7</accession>